<reference evidence="4" key="1">
    <citation type="journal article" date="2017" name="Nature">
        <title>The sunflower genome provides insights into oil metabolism, flowering and Asterid evolution.</title>
        <authorList>
            <person name="Badouin H."/>
            <person name="Gouzy J."/>
            <person name="Grassa C.J."/>
            <person name="Murat F."/>
            <person name="Staton S.E."/>
            <person name="Cottret L."/>
            <person name="Lelandais-Briere C."/>
            <person name="Owens G.L."/>
            <person name="Carrere S."/>
            <person name="Mayjonade B."/>
            <person name="Legrand L."/>
            <person name="Gill N."/>
            <person name="Kane N.C."/>
            <person name="Bowers J.E."/>
            <person name="Hubner S."/>
            <person name="Bellec A."/>
            <person name="Berard A."/>
            <person name="Berges H."/>
            <person name="Blanchet N."/>
            <person name="Boniface M.C."/>
            <person name="Brunel D."/>
            <person name="Catrice O."/>
            <person name="Chaidir N."/>
            <person name="Claudel C."/>
            <person name="Donnadieu C."/>
            <person name="Faraut T."/>
            <person name="Fievet G."/>
            <person name="Helmstetter N."/>
            <person name="King M."/>
            <person name="Knapp S.J."/>
            <person name="Lai Z."/>
            <person name="Le Paslier M.C."/>
            <person name="Lippi Y."/>
            <person name="Lorenzon L."/>
            <person name="Mandel J.R."/>
            <person name="Marage G."/>
            <person name="Marchand G."/>
            <person name="Marquand E."/>
            <person name="Bret-Mestries E."/>
            <person name="Morien E."/>
            <person name="Nambeesan S."/>
            <person name="Nguyen T."/>
            <person name="Pegot-Espagnet P."/>
            <person name="Pouilly N."/>
            <person name="Raftis F."/>
            <person name="Sallet E."/>
            <person name="Schiex T."/>
            <person name="Thomas J."/>
            <person name="Vandecasteele C."/>
            <person name="Vares D."/>
            <person name="Vear F."/>
            <person name="Vautrin S."/>
            <person name="Crespi M."/>
            <person name="Mangin B."/>
            <person name="Burke J.M."/>
            <person name="Salse J."/>
            <person name="Munos S."/>
            <person name="Vincourt P."/>
            <person name="Rieseberg L.H."/>
            <person name="Langlade N.B."/>
        </authorList>
    </citation>
    <scope>NUCLEOTIDE SEQUENCE</scope>
    <source>
        <tissue evidence="4">Leaves</tissue>
    </source>
</reference>
<feature type="repeat" description="ANK" evidence="3">
    <location>
        <begin position="74"/>
        <end position="106"/>
    </location>
</feature>
<dbReference type="PRINTS" id="PR01415">
    <property type="entry name" value="ANKYRIN"/>
</dbReference>
<dbReference type="PROSITE" id="PS50088">
    <property type="entry name" value="ANK_REPEAT"/>
    <property type="match status" value="1"/>
</dbReference>
<evidence type="ECO:0000256" key="2">
    <source>
        <dbReference type="ARBA" id="ARBA00023043"/>
    </source>
</evidence>
<dbReference type="PROSITE" id="PS50297">
    <property type="entry name" value="ANK_REP_REGION"/>
    <property type="match status" value="1"/>
</dbReference>
<dbReference type="SUPFAM" id="SSF48403">
    <property type="entry name" value="Ankyrin repeat"/>
    <property type="match status" value="1"/>
</dbReference>
<dbReference type="Gene3D" id="1.25.40.20">
    <property type="entry name" value="Ankyrin repeat-containing domain"/>
    <property type="match status" value="1"/>
</dbReference>
<keyword evidence="5" id="KW-1185">Reference proteome</keyword>
<comment type="caution">
    <text evidence="4">The sequence shown here is derived from an EMBL/GenBank/DDBJ whole genome shotgun (WGS) entry which is preliminary data.</text>
</comment>
<dbReference type="EMBL" id="MNCJ02000326">
    <property type="protein sequence ID" value="KAF5782133.1"/>
    <property type="molecule type" value="Genomic_DNA"/>
</dbReference>
<dbReference type="Gramene" id="mRNA:HanXRQr2_Chr11g0491941">
    <property type="protein sequence ID" value="mRNA:HanXRQr2_Chr11g0491941"/>
    <property type="gene ID" value="HanXRQr2_Chr11g0491941"/>
</dbReference>
<name>A0A9K3HP81_HELAN</name>
<organism evidence="4 5">
    <name type="scientific">Helianthus annuus</name>
    <name type="common">Common sunflower</name>
    <dbReference type="NCBI Taxonomy" id="4232"/>
    <lineage>
        <taxon>Eukaryota</taxon>
        <taxon>Viridiplantae</taxon>
        <taxon>Streptophyta</taxon>
        <taxon>Embryophyta</taxon>
        <taxon>Tracheophyta</taxon>
        <taxon>Spermatophyta</taxon>
        <taxon>Magnoliopsida</taxon>
        <taxon>eudicotyledons</taxon>
        <taxon>Gunneridae</taxon>
        <taxon>Pentapetalae</taxon>
        <taxon>asterids</taxon>
        <taxon>campanulids</taxon>
        <taxon>Asterales</taxon>
        <taxon>Asteraceae</taxon>
        <taxon>Asteroideae</taxon>
        <taxon>Heliantheae alliance</taxon>
        <taxon>Heliantheae</taxon>
        <taxon>Helianthus</taxon>
    </lineage>
</organism>
<dbReference type="Proteomes" id="UP000215914">
    <property type="component" value="Unassembled WGS sequence"/>
</dbReference>
<protein>
    <submittedName>
        <fullName evidence="4">Ankyrin repeat-containing domain-containing protein</fullName>
    </submittedName>
</protein>
<dbReference type="AlphaFoldDB" id="A0A9K3HP81"/>
<dbReference type="InterPro" id="IPR002110">
    <property type="entry name" value="Ankyrin_rpt"/>
</dbReference>
<proteinExistence type="predicted"/>
<keyword evidence="2 3" id="KW-0040">ANK repeat</keyword>
<evidence type="ECO:0000256" key="3">
    <source>
        <dbReference type="PROSITE-ProRule" id="PRU00023"/>
    </source>
</evidence>
<dbReference type="SMART" id="SM00248">
    <property type="entry name" value="ANK"/>
    <property type="match status" value="3"/>
</dbReference>
<evidence type="ECO:0000313" key="4">
    <source>
        <dbReference type="EMBL" id="KAF5782133.1"/>
    </source>
</evidence>
<dbReference type="PANTHER" id="PTHR24161">
    <property type="entry name" value="ANK_REP_REGION DOMAIN-CONTAINING PROTEIN-RELATED"/>
    <property type="match status" value="1"/>
</dbReference>
<keyword evidence="1" id="KW-0677">Repeat</keyword>
<dbReference type="PANTHER" id="PTHR24161:SF85">
    <property type="entry name" value="PALMITOYLTRANSFERASE HIP14"/>
    <property type="match status" value="1"/>
</dbReference>
<accession>A0A9K3HP81</accession>
<reference evidence="4" key="2">
    <citation type="submission" date="2020-06" db="EMBL/GenBank/DDBJ databases">
        <title>Helianthus annuus Genome sequencing and assembly Release 2.</title>
        <authorList>
            <person name="Gouzy J."/>
            <person name="Langlade N."/>
            <person name="Munos S."/>
        </authorList>
    </citation>
    <scope>NUCLEOTIDE SEQUENCE</scope>
    <source>
        <tissue evidence="4">Leaves</tissue>
    </source>
</reference>
<evidence type="ECO:0000313" key="5">
    <source>
        <dbReference type="Proteomes" id="UP000215914"/>
    </source>
</evidence>
<gene>
    <name evidence="4" type="ORF">HanXRQr2_Chr11g0491941</name>
</gene>
<dbReference type="InterPro" id="IPR036770">
    <property type="entry name" value="Ankyrin_rpt-contain_sf"/>
</dbReference>
<evidence type="ECO:0000256" key="1">
    <source>
        <dbReference type="ARBA" id="ARBA00022737"/>
    </source>
</evidence>
<sequence>MLAAMHGKIACVERLIEANANILMFDSLNGRTCLHYAACYGHSDCLETILSAARTSHVAASWGFSRFVNIKDGKGATPLHLASCQRRSQCVHMLLDSGALVSASTGGYS</sequence>
<dbReference type="Pfam" id="PF12796">
    <property type="entry name" value="Ank_2"/>
    <property type="match status" value="1"/>
</dbReference>